<keyword evidence="1 4" id="KW-0349">Heme</keyword>
<dbReference type="PROSITE" id="PS51007">
    <property type="entry name" value="CYTC"/>
    <property type="match status" value="1"/>
</dbReference>
<keyword evidence="8" id="KW-1185">Reference proteome</keyword>
<evidence type="ECO:0000256" key="2">
    <source>
        <dbReference type="ARBA" id="ARBA00022723"/>
    </source>
</evidence>
<gene>
    <name evidence="7" type="ORF">CLV78_10810</name>
</gene>
<keyword evidence="2 4" id="KW-0479">Metal-binding</keyword>
<comment type="caution">
    <text evidence="7">The sequence shown here is derived from an EMBL/GenBank/DDBJ whole genome shotgun (WGS) entry which is preliminary data.</text>
</comment>
<dbReference type="EMBL" id="PVTD01000008">
    <property type="protein sequence ID" value="PRY21741.1"/>
    <property type="molecule type" value="Genomic_DNA"/>
</dbReference>
<evidence type="ECO:0000256" key="4">
    <source>
        <dbReference type="PROSITE-ProRule" id="PRU00433"/>
    </source>
</evidence>
<evidence type="ECO:0000256" key="1">
    <source>
        <dbReference type="ARBA" id="ARBA00022617"/>
    </source>
</evidence>
<keyword evidence="5" id="KW-0732">Signal</keyword>
<dbReference type="GO" id="GO:0009055">
    <property type="term" value="F:electron transfer activity"/>
    <property type="evidence" value="ECO:0007669"/>
    <property type="project" value="InterPro"/>
</dbReference>
<accession>A0A2T0RKT9</accession>
<protein>
    <submittedName>
        <fullName evidence="7">Cbb3-type cytochrome c oxidase subunit III</fullName>
    </submittedName>
</protein>
<dbReference type="SUPFAM" id="SSF46626">
    <property type="entry name" value="Cytochrome c"/>
    <property type="match status" value="1"/>
</dbReference>
<feature type="domain" description="Cytochrome c" evidence="6">
    <location>
        <begin position="20"/>
        <end position="89"/>
    </location>
</feature>
<proteinExistence type="predicted"/>
<dbReference type="RefSeq" id="WP_146136716.1">
    <property type="nucleotide sequence ID" value="NZ_PVTD01000008.1"/>
</dbReference>
<dbReference type="GO" id="GO:0020037">
    <property type="term" value="F:heme binding"/>
    <property type="evidence" value="ECO:0007669"/>
    <property type="project" value="InterPro"/>
</dbReference>
<dbReference type="Pfam" id="PF13442">
    <property type="entry name" value="Cytochrome_CBB3"/>
    <property type="match status" value="1"/>
</dbReference>
<evidence type="ECO:0000259" key="6">
    <source>
        <dbReference type="PROSITE" id="PS51007"/>
    </source>
</evidence>
<feature type="signal peptide" evidence="5">
    <location>
        <begin position="1"/>
        <end position="19"/>
    </location>
</feature>
<evidence type="ECO:0000313" key="7">
    <source>
        <dbReference type="EMBL" id="PRY21741.1"/>
    </source>
</evidence>
<dbReference type="Gene3D" id="1.10.760.10">
    <property type="entry name" value="Cytochrome c-like domain"/>
    <property type="match status" value="1"/>
</dbReference>
<dbReference type="Proteomes" id="UP000239480">
    <property type="component" value="Unassembled WGS sequence"/>
</dbReference>
<organism evidence="7 8">
    <name type="scientific">Aliiruegeria haliotis</name>
    <dbReference type="NCBI Taxonomy" id="1280846"/>
    <lineage>
        <taxon>Bacteria</taxon>
        <taxon>Pseudomonadati</taxon>
        <taxon>Pseudomonadota</taxon>
        <taxon>Alphaproteobacteria</taxon>
        <taxon>Rhodobacterales</taxon>
        <taxon>Roseobacteraceae</taxon>
        <taxon>Aliiruegeria</taxon>
    </lineage>
</organism>
<keyword evidence="3 4" id="KW-0408">Iron</keyword>
<reference evidence="7 8" key="1">
    <citation type="submission" date="2018-03" db="EMBL/GenBank/DDBJ databases">
        <title>Genomic Encyclopedia of Archaeal and Bacterial Type Strains, Phase II (KMG-II): from individual species to whole genera.</title>
        <authorList>
            <person name="Goeker M."/>
        </authorList>
    </citation>
    <scope>NUCLEOTIDE SEQUENCE [LARGE SCALE GENOMIC DNA]</scope>
    <source>
        <strain evidence="7 8">DSM 29328</strain>
    </source>
</reference>
<dbReference type="InterPro" id="IPR009056">
    <property type="entry name" value="Cyt_c-like_dom"/>
</dbReference>
<dbReference type="GO" id="GO:0046872">
    <property type="term" value="F:metal ion binding"/>
    <property type="evidence" value="ECO:0007669"/>
    <property type="project" value="UniProtKB-KW"/>
</dbReference>
<sequence>MKPPTAVVLALACPTSALAEGVPVGEAIYLAHCMECHMASGAGDDIAPDIRGIPSNNLRRAMGGLEGMPEFDFSDEELAAILGYLKSLDR</sequence>
<evidence type="ECO:0000256" key="5">
    <source>
        <dbReference type="SAM" id="SignalP"/>
    </source>
</evidence>
<dbReference type="AlphaFoldDB" id="A0A2T0RKT9"/>
<evidence type="ECO:0000313" key="8">
    <source>
        <dbReference type="Proteomes" id="UP000239480"/>
    </source>
</evidence>
<name>A0A2T0RKT9_9RHOB</name>
<evidence type="ECO:0000256" key="3">
    <source>
        <dbReference type="ARBA" id="ARBA00023004"/>
    </source>
</evidence>
<dbReference type="OrthoDB" id="7873622at2"/>
<dbReference type="InterPro" id="IPR036909">
    <property type="entry name" value="Cyt_c-like_dom_sf"/>
</dbReference>
<feature type="chain" id="PRO_5015437908" evidence="5">
    <location>
        <begin position="20"/>
        <end position="90"/>
    </location>
</feature>